<evidence type="ECO:0000256" key="1">
    <source>
        <dbReference type="ARBA" id="ARBA00006019"/>
    </source>
</evidence>
<dbReference type="AlphaFoldDB" id="A0ABD2Y503"/>
<protein>
    <recommendedName>
        <fullName evidence="6">Cullin family profile domain-containing protein</fullName>
    </recommendedName>
</protein>
<proteinExistence type="inferred from homology"/>
<evidence type="ECO:0000256" key="3">
    <source>
        <dbReference type="ARBA" id="ARBA00022843"/>
    </source>
</evidence>
<dbReference type="SMART" id="SM00182">
    <property type="entry name" value="CULLIN"/>
    <property type="match status" value="1"/>
</dbReference>
<feature type="domain" description="Cullin family profile" evidence="6">
    <location>
        <begin position="195"/>
        <end position="283"/>
    </location>
</feature>
<accession>A0ABD2Y503</accession>
<evidence type="ECO:0000256" key="4">
    <source>
        <dbReference type="PROSITE-ProRule" id="PRU00330"/>
    </source>
</evidence>
<name>A0ABD2Y503_9GENT</name>
<evidence type="ECO:0000313" key="7">
    <source>
        <dbReference type="EMBL" id="KAL3501791.1"/>
    </source>
</evidence>
<evidence type="ECO:0000313" key="8">
    <source>
        <dbReference type="Proteomes" id="UP001630127"/>
    </source>
</evidence>
<evidence type="ECO:0000256" key="5">
    <source>
        <dbReference type="RuleBase" id="RU003829"/>
    </source>
</evidence>
<organism evidence="7 8">
    <name type="scientific">Cinchona calisaya</name>
    <dbReference type="NCBI Taxonomy" id="153742"/>
    <lineage>
        <taxon>Eukaryota</taxon>
        <taxon>Viridiplantae</taxon>
        <taxon>Streptophyta</taxon>
        <taxon>Embryophyta</taxon>
        <taxon>Tracheophyta</taxon>
        <taxon>Spermatophyta</taxon>
        <taxon>Magnoliopsida</taxon>
        <taxon>eudicotyledons</taxon>
        <taxon>Gunneridae</taxon>
        <taxon>Pentapetalae</taxon>
        <taxon>asterids</taxon>
        <taxon>lamiids</taxon>
        <taxon>Gentianales</taxon>
        <taxon>Rubiaceae</taxon>
        <taxon>Cinchonoideae</taxon>
        <taxon>Cinchoneae</taxon>
        <taxon>Cinchona</taxon>
    </lineage>
</organism>
<dbReference type="PANTHER" id="PTHR11932">
    <property type="entry name" value="CULLIN"/>
    <property type="match status" value="1"/>
</dbReference>
<dbReference type="InterPro" id="IPR001373">
    <property type="entry name" value="Cullin_N"/>
</dbReference>
<dbReference type="InterPro" id="IPR016159">
    <property type="entry name" value="Cullin_repeat-like_dom_sf"/>
</dbReference>
<reference evidence="7 8" key="1">
    <citation type="submission" date="2024-11" db="EMBL/GenBank/DDBJ databases">
        <title>A near-complete genome assembly of Cinchona calisaya.</title>
        <authorList>
            <person name="Lian D.C."/>
            <person name="Zhao X.W."/>
            <person name="Wei L."/>
        </authorList>
    </citation>
    <scope>NUCLEOTIDE SEQUENCE [LARGE SCALE GENOMIC DNA]</scope>
    <source>
        <tissue evidence="7">Nenye</tissue>
    </source>
</reference>
<dbReference type="FunFam" id="1.20.1310.10:FF:000002">
    <property type="entry name" value="cullin-3 isoform X1"/>
    <property type="match status" value="1"/>
</dbReference>
<dbReference type="InterPro" id="IPR036317">
    <property type="entry name" value="Cullin_homology_sf"/>
</dbReference>
<keyword evidence="3" id="KW-0832">Ubl conjugation</keyword>
<evidence type="ECO:0000256" key="2">
    <source>
        <dbReference type="ARBA" id="ARBA00022499"/>
    </source>
</evidence>
<dbReference type="SUPFAM" id="SSF75632">
    <property type="entry name" value="Cullin homology domain"/>
    <property type="match status" value="1"/>
</dbReference>
<dbReference type="Gene3D" id="1.20.1310.10">
    <property type="entry name" value="Cullin Repeats"/>
    <property type="match status" value="3"/>
</dbReference>
<dbReference type="SUPFAM" id="SSF74788">
    <property type="entry name" value="Cullin repeat-like"/>
    <property type="match status" value="1"/>
</dbReference>
<gene>
    <name evidence="7" type="ORF">ACH5RR_036240</name>
</gene>
<comment type="similarity">
    <text evidence="1 4 5">Belongs to the cullin family.</text>
</comment>
<evidence type="ECO:0000259" key="6">
    <source>
        <dbReference type="PROSITE" id="PS50069"/>
    </source>
</evidence>
<dbReference type="EMBL" id="JBJUIK010000015">
    <property type="protein sequence ID" value="KAL3501791.1"/>
    <property type="molecule type" value="Genomic_DNA"/>
</dbReference>
<keyword evidence="2" id="KW-1017">Isopeptide bond</keyword>
<dbReference type="Proteomes" id="UP001630127">
    <property type="component" value="Unassembled WGS sequence"/>
</dbReference>
<comment type="caution">
    <text evidence="7">The sequence shown here is derived from an EMBL/GenBank/DDBJ whole genome shotgun (WGS) entry which is preliminary data.</text>
</comment>
<keyword evidence="8" id="KW-1185">Reference proteome</keyword>
<sequence>MTFHLQEMAKSIDAAQDSSFLEELNRKWIDHNKALQNIRDIMMYMDRTFIPTNHKTPICELGLILWRDNVIHSSQIQTKLFDTLLELILRERSDEAINRDLIKNTIQMLMDLGPSVYQHEFEKPFLEVFTSHLRETGEQILTDPEKLKNPVEFVQCLLNEKDKYDRIINLGFGNHNAFQNALNSSFEHLINLNPRCPEFISLFADEKLRKLGLKGGVSEEEVDIVLDKVIMLFGYLQEKDLFEEYYKQHLAQRLLSGESVSDDAERSLILKLKTECGYQFSSD</sequence>
<dbReference type="PROSITE" id="PS50069">
    <property type="entry name" value="CULLIN_2"/>
    <property type="match status" value="1"/>
</dbReference>
<dbReference type="InterPro" id="IPR045093">
    <property type="entry name" value="Cullin"/>
</dbReference>
<dbReference type="Pfam" id="PF00888">
    <property type="entry name" value="Cullin"/>
    <property type="match status" value="2"/>
</dbReference>
<dbReference type="InterPro" id="IPR016158">
    <property type="entry name" value="Cullin_homology"/>
</dbReference>